<feature type="chain" id="PRO_5027664187" evidence="1">
    <location>
        <begin position="21"/>
        <end position="44"/>
    </location>
</feature>
<accession>A0A6P4FGQ8</accession>
<reference evidence="2" key="3">
    <citation type="submission" date="2025-05" db="UniProtKB">
        <authorList>
            <consortium name="EnsemblMetazoa"/>
        </authorList>
    </citation>
    <scope>IDENTIFICATION</scope>
</reference>
<keyword evidence="3" id="KW-1185">Reference proteome</keyword>
<name>A0A6P4FGQ8_DRORH</name>
<evidence type="ECO:0000256" key="1">
    <source>
        <dbReference type="SAM" id="SignalP"/>
    </source>
</evidence>
<dbReference type="GeneID" id="108051016"/>
<organism evidence="4">
    <name type="scientific">Drosophila rhopaloa</name>
    <name type="common">Fruit fly</name>
    <dbReference type="NCBI Taxonomy" id="1041015"/>
    <lineage>
        <taxon>Eukaryota</taxon>
        <taxon>Metazoa</taxon>
        <taxon>Ecdysozoa</taxon>
        <taxon>Arthropoda</taxon>
        <taxon>Hexapoda</taxon>
        <taxon>Insecta</taxon>
        <taxon>Pterygota</taxon>
        <taxon>Neoptera</taxon>
        <taxon>Endopterygota</taxon>
        <taxon>Diptera</taxon>
        <taxon>Brachycera</taxon>
        <taxon>Muscomorpha</taxon>
        <taxon>Ephydroidea</taxon>
        <taxon>Drosophilidae</taxon>
        <taxon>Drosophila</taxon>
        <taxon>Sophophora</taxon>
    </lineage>
</organism>
<proteinExistence type="predicted"/>
<evidence type="ECO:0000313" key="4">
    <source>
        <dbReference type="RefSeq" id="XP_016988449.1"/>
    </source>
</evidence>
<feature type="signal peptide" evidence="1">
    <location>
        <begin position="1"/>
        <end position="20"/>
    </location>
</feature>
<keyword evidence="1" id="KW-0732">Signal</keyword>
<evidence type="ECO:0000313" key="3">
    <source>
        <dbReference type="Proteomes" id="UP001652680"/>
    </source>
</evidence>
<dbReference type="RefSeq" id="XP_016988449.1">
    <property type="nucleotide sequence ID" value="XM_017132960.1"/>
</dbReference>
<sequence length="44" mass="4972">MKPQVVLLVVVLCLVGMASSARHPKKNIEIWIRPKPYPDRPPPP</sequence>
<dbReference type="Proteomes" id="UP001652680">
    <property type="component" value="Unassembled WGS sequence"/>
</dbReference>
<dbReference type="EnsemblMetazoa" id="XM_017132960.2">
    <property type="protein sequence ID" value="XP_016988449.1"/>
    <property type="gene ID" value="LOC108051016"/>
</dbReference>
<reference evidence="4" key="2">
    <citation type="submission" date="2025-04" db="UniProtKB">
        <authorList>
            <consortium name="RefSeq"/>
        </authorList>
    </citation>
    <scope>IDENTIFICATION</scope>
</reference>
<reference evidence="3" key="1">
    <citation type="journal article" date="2021" name="Elife">
        <title>Highly contiguous assemblies of 101 drosophilid genomes.</title>
        <authorList>
            <person name="Kim B.Y."/>
            <person name="Wang J.R."/>
            <person name="Miller D.E."/>
            <person name="Barmina O."/>
            <person name="Delaney E."/>
            <person name="Thompson A."/>
            <person name="Comeault A.A."/>
            <person name="Peede D."/>
            <person name="D'Agostino E.R."/>
            <person name="Pelaez J."/>
            <person name="Aguilar J.M."/>
            <person name="Haji D."/>
            <person name="Matsunaga T."/>
            <person name="Armstrong E.E."/>
            <person name="Zych M."/>
            <person name="Ogawa Y."/>
            <person name="Stamenkovic-Radak M."/>
            <person name="Jelic M."/>
            <person name="Veselinovic M.S."/>
            <person name="Tanaskovic M."/>
            <person name="Eric P."/>
            <person name="Gao J.J."/>
            <person name="Katoh T.K."/>
            <person name="Toda M.J."/>
            <person name="Watabe H."/>
            <person name="Watada M."/>
            <person name="Davis J.S."/>
            <person name="Moyle L.C."/>
            <person name="Manoli G."/>
            <person name="Bertolini E."/>
            <person name="Kostal V."/>
            <person name="Hawley R.S."/>
            <person name="Takahashi A."/>
            <person name="Jones C.D."/>
            <person name="Price D.K."/>
            <person name="Whiteman N."/>
            <person name="Kopp A."/>
            <person name="Matute D.R."/>
            <person name="Petrov D.A."/>
        </authorList>
    </citation>
    <scope>NUCLEOTIDE SEQUENCE [LARGE SCALE GENOMIC DNA]</scope>
</reference>
<evidence type="ECO:0000313" key="2">
    <source>
        <dbReference type="EnsemblMetazoa" id="XP_016988449.1"/>
    </source>
</evidence>
<gene>
    <name evidence="4" type="primary">LOC108051016</name>
    <name evidence="2" type="synonym">108051016</name>
</gene>
<dbReference type="AlphaFoldDB" id="A0A6P4FGQ8"/>
<protein>
    <submittedName>
        <fullName evidence="4">Uncharacterized protein LOC108051016</fullName>
    </submittedName>
</protein>